<keyword evidence="3" id="KW-1185">Reference proteome</keyword>
<evidence type="ECO:0000313" key="3">
    <source>
        <dbReference type="Proteomes" id="UP001066276"/>
    </source>
</evidence>
<reference evidence="2" key="1">
    <citation type="journal article" date="2022" name="bioRxiv">
        <title>Sequencing and chromosome-scale assembly of the giantPleurodeles waltlgenome.</title>
        <authorList>
            <person name="Brown T."/>
            <person name="Elewa A."/>
            <person name="Iarovenko S."/>
            <person name="Subramanian E."/>
            <person name="Araus A.J."/>
            <person name="Petzold A."/>
            <person name="Susuki M."/>
            <person name="Suzuki K.-i.T."/>
            <person name="Hayashi T."/>
            <person name="Toyoda A."/>
            <person name="Oliveira C."/>
            <person name="Osipova E."/>
            <person name="Leigh N.D."/>
            <person name="Simon A."/>
            <person name="Yun M.H."/>
        </authorList>
    </citation>
    <scope>NUCLEOTIDE SEQUENCE</scope>
    <source>
        <strain evidence="2">20211129_DDA</strain>
        <tissue evidence="2">Liver</tissue>
    </source>
</reference>
<evidence type="ECO:0000256" key="1">
    <source>
        <dbReference type="SAM" id="MobiDB-lite"/>
    </source>
</evidence>
<dbReference type="EMBL" id="JANPWB010000011">
    <property type="protein sequence ID" value="KAJ1125140.1"/>
    <property type="molecule type" value="Genomic_DNA"/>
</dbReference>
<evidence type="ECO:0000313" key="2">
    <source>
        <dbReference type="EMBL" id="KAJ1125140.1"/>
    </source>
</evidence>
<organism evidence="2 3">
    <name type="scientific">Pleurodeles waltl</name>
    <name type="common">Iberian ribbed newt</name>
    <dbReference type="NCBI Taxonomy" id="8319"/>
    <lineage>
        <taxon>Eukaryota</taxon>
        <taxon>Metazoa</taxon>
        <taxon>Chordata</taxon>
        <taxon>Craniata</taxon>
        <taxon>Vertebrata</taxon>
        <taxon>Euteleostomi</taxon>
        <taxon>Amphibia</taxon>
        <taxon>Batrachia</taxon>
        <taxon>Caudata</taxon>
        <taxon>Salamandroidea</taxon>
        <taxon>Salamandridae</taxon>
        <taxon>Pleurodelinae</taxon>
        <taxon>Pleurodeles</taxon>
    </lineage>
</organism>
<name>A0AAV7PDJ3_PLEWA</name>
<dbReference type="Proteomes" id="UP001066276">
    <property type="component" value="Chromosome 7"/>
</dbReference>
<sequence>MCLLRAYRQTPQSTTGCAPATLMFCSPPQDCIPTDEQWQTPELDVLKTQEKQTQTNVQASEKKRAKHSDRKVVESVILKDHHPGWKFCTQWRRSTGPFTTRKGGCQVTRNVSWFWRVERQDGDSGSGLVDESGEELERGYALQPNSPEECRPQSEGGTSRALEGFCSTERGLARGFKQSRRSERYHLGPNTEPS</sequence>
<gene>
    <name evidence="2" type="ORF">NDU88_003577</name>
</gene>
<dbReference type="AlphaFoldDB" id="A0AAV7PDJ3"/>
<feature type="region of interest" description="Disordered" evidence="1">
    <location>
        <begin position="121"/>
        <end position="194"/>
    </location>
</feature>
<protein>
    <submittedName>
        <fullName evidence="2">Uncharacterized protein</fullName>
    </submittedName>
</protein>
<accession>A0AAV7PDJ3</accession>
<comment type="caution">
    <text evidence="2">The sequence shown here is derived from an EMBL/GenBank/DDBJ whole genome shotgun (WGS) entry which is preliminary data.</text>
</comment>
<proteinExistence type="predicted"/>